<dbReference type="Pfam" id="PF01381">
    <property type="entry name" value="HTH_3"/>
    <property type="match status" value="1"/>
</dbReference>
<keyword evidence="1" id="KW-0238">DNA-binding</keyword>
<keyword evidence="4" id="KW-1185">Reference proteome</keyword>
<name>B7C7K4_9FIRM</name>
<dbReference type="EMBL" id="ABYT01000012">
    <property type="protein sequence ID" value="EEC91261.1"/>
    <property type="molecule type" value="Genomic_DNA"/>
</dbReference>
<dbReference type="PANTHER" id="PTHR36924:SF1">
    <property type="entry name" value="ANTITOXIN HIGA-1"/>
    <property type="match status" value="1"/>
</dbReference>
<dbReference type="InterPro" id="IPR001387">
    <property type="entry name" value="Cro/C1-type_HTH"/>
</dbReference>
<sequence length="175" mass="20159">MKIITNLFGKGGINMIRSNTYIATPPGSTIKEQLEDRGMTQKEFAARLDMSEKHISKLINGEVILTAEMAVKLEMVLGIPASFWTNLESIYREKLIKIQQENDMETDKQIAKQFPYNEMVKLNWVEEAKSIEEKVINLRKFFEIVKLTLLTNNKLTRIACRRLNETTKSDYALIA</sequence>
<dbReference type="PROSITE" id="PS50943">
    <property type="entry name" value="HTH_CROC1"/>
    <property type="match status" value="1"/>
</dbReference>
<evidence type="ECO:0000256" key="1">
    <source>
        <dbReference type="ARBA" id="ARBA00023125"/>
    </source>
</evidence>
<evidence type="ECO:0000313" key="4">
    <source>
        <dbReference type="Proteomes" id="UP000004315"/>
    </source>
</evidence>
<dbReference type="Gene3D" id="1.10.260.40">
    <property type="entry name" value="lambda repressor-like DNA-binding domains"/>
    <property type="match status" value="1"/>
</dbReference>
<dbReference type="NCBIfam" id="TIGR02607">
    <property type="entry name" value="antidote_HigA"/>
    <property type="match status" value="1"/>
</dbReference>
<evidence type="ECO:0000313" key="3">
    <source>
        <dbReference type="EMBL" id="EEC91261.1"/>
    </source>
</evidence>
<dbReference type="SMART" id="SM00530">
    <property type="entry name" value="HTH_XRE"/>
    <property type="match status" value="1"/>
</dbReference>
<feature type="domain" description="HTH cro/C1-type" evidence="2">
    <location>
        <begin position="30"/>
        <end position="84"/>
    </location>
</feature>
<dbReference type="InterPro" id="IPR010982">
    <property type="entry name" value="Lambda_DNA-bd_dom_sf"/>
</dbReference>
<feature type="non-terminal residue" evidence="3">
    <location>
        <position position="175"/>
    </location>
</feature>
<dbReference type="PANTHER" id="PTHR36924">
    <property type="entry name" value="ANTITOXIN HIGA-1"/>
    <property type="match status" value="1"/>
</dbReference>
<protein>
    <submittedName>
        <fullName evidence="3">Addiction module antidote protein HigA</fullName>
    </submittedName>
</protein>
<dbReference type="CDD" id="cd00093">
    <property type="entry name" value="HTH_XRE"/>
    <property type="match status" value="1"/>
</dbReference>
<dbReference type="STRING" id="518637.EUBIFOR_00151"/>
<organism evidence="3 4">
    <name type="scientific">Holdemanella biformis DSM 3989</name>
    <dbReference type="NCBI Taxonomy" id="518637"/>
    <lineage>
        <taxon>Bacteria</taxon>
        <taxon>Bacillati</taxon>
        <taxon>Bacillota</taxon>
        <taxon>Erysipelotrichia</taxon>
        <taxon>Erysipelotrichales</taxon>
        <taxon>Erysipelotrichaceae</taxon>
        <taxon>Holdemanella</taxon>
    </lineage>
</organism>
<dbReference type="eggNOG" id="COG3093">
    <property type="taxonomic scope" value="Bacteria"/>
</dbReference>
<dbReference type="GO" id="GO:0003677">
    <property type="term" value="F:DNA binding"/>
    <property type="evidence" value="ECO:0007669"/>
    <property type="project" value="UniProtKB-KW"/>
</dbReference>
<reference evidence="3 4" key="1">
    <citation type="submission" date="2008-11" db="EMBL/GenBank/DDBJ databases">
        <title>Draft genome sequence of Eubacterium biforme (DSM 3989).</title>
        <authorList>
            <person name="Sudarsanam P."/>
            <person name="Ley R."/>
            <person name="Guruge J."/>
            <person name="Turnbaugh P.J."/>
            <person name="Mahowald M."/>
            <person name="Liep D."/>
            <person name="Gordon J."/>
        </authorList>
    </citation>
    <scope>NUCLEOTIDE SEQUENCE [LARGE SCALE GENOMIC DNA]</scope>
    <source>
        <strain evidence="3 4">DSM 3989</strain>
    </source>
</reference>
<evidence type="ECO:0000259" key="2">
    <source>
        <dbReference type="PROSITE" id="PS50943"/>
    </source>
</evidence>
<dbReference type="Proteomes" id="UP000004315">
    <property type="component" value="Unassembled WGS sequence"/>
</dbReference>
<gene>
    <name evidence="3" type="primary">higA</name>
    <name evidence="3" type="ORF">EUBIFOR_00151</name>
</gene>
<proteinExistence type="predicted"/>
<accession>B7C7K4</accession>
<dbReference type="InterPro" id="IPR013430">
    <property type="entry name" value="Toxin_antidote_HigA"/>
</dbReference>
<dbReference type="SUPFAM" id="SSF47413">
    <property type="entry name" value="lambda repressor-like DNA-binding domains"/>
    <property type="match status" value="1"/>
</dbReference>
<dbReference type="HOGENOM" id="CLU_1535719_0_0_9"/>
<dbReference type="AlphaFoldDB" id="B7C7K4"/>
<comment type="caution">
    <text evidence="3">The sequence shown here is derived from an EMBL/GenBank/DDBJ whole genome shotgun (WGS) entry which is preliminary data.</text>
</comment>